<reference evidence="2" key="1">
    <citation type="journal article" date="2013" name="G3 (Bethesda)">
        <title>Comparative genomics of a plant-pathogenic fungus, Pyrenophora tritici-repentis, reveals transduplication and the impact of repeat elements on pathogenicity and population divergence.</title>
        <authorList>
            <person name="Manning V.A."/>
            <person name="Pandelova I."/>
            <person name="Dhillon B."/>
            <person name="Wilhelm L.J."/>
            <person name="Goodwin S.B."/>
            <person name="Berlin A.M."/>
            <person name="Figueroa M."/>
            <person name="Freitag M."/>
            <person name="Hane J.K."/>
            <person name="Henrissat B."/>
            <person name="Holman W.H."/>
            <person name="Kodira C.D."/>
            <person name="Martin J."/>
            <person name="Oliver R.P."/>
            <person name="Robbertse B."/>
            <person name="Schackwitz W."/>
            <person name="Schwartz D.C."/>
            <person name="Spatafora J.W."/>
            <person name="Turgeon B.G."/>
            <person name="Yandava C."/>
            <person name="Young S."/>
            <person name="Zhou S."/>
            <person name="Zeng Q."/>
            <person name="Grigoriev I.V."/>
            <person name="Ma L.-J."/>
            <person name="Ciuffetti L.M."/>
        </authorList>
    </citation>
    <scope>NUCLEOTIDE SEQUENCE [LARGE SCALE GENOMIC DNA]</scope>
    <source>
        <strain evidence="2">Pt-1C-BFP</strain>
    </source>
</reference>
<sequence>MPPGIAADTAADMVADMAAGKDTEWAAGMVAAWAATLAVDTAVEQVAGIAAGIPGAALAGCFQALVLDPTGMTGLSGLTGLICGLIYCIRNIDLYSITIEDMSYLGRFSSFCQVSDSEKGMLVAVENFIASESRMSEGSMSNKVFEPPAFISSMSHTLTTSLMLRAQ</sequence>
<dbReference type="EMBL" id="DS231623">
    <property type="protein sequence ID" value="EDU51539.1"/>
    <property type="molecule type" value="Genomic_DNA"/>
</dbReference>
<dbReference type="HOGENOM" id="CLU_1595384_0_0_1"/>
<proteinExistence type="predicted"/>
<evidence type="ECO:0000313" key="1">
    <source>
        <dbReference type="EMBL" id="EDU51539.1"/>
    </source>
</evidence>
<organism evidence="1 2">
    <name type="scientific">Pyrenophora tritici-repentis (strain Pt-1C-BFP)</name>
    <name type="common">Wheat tan spot fungus</name>
    <name type="synonym">Drechslera tritici-repentis</name>
    <dbReference type="NCBI Taxonomy" id="426418"/>
    <lineage>
        <taxon>Eukaryota</taxon>
        <taxon>Fungi</taxon>
        <taxon>Dikarya</taxon>
        <taxon>Ascomycota</taxon>
        <taxon>Pezizomycotina</taxon>
        <taxon>Dothideomycetes</taxon>
        <taxon>Pleosporomycetidae</taxon>
        <taxon>Pleosporales</taxon>
        <taxon>Pleosporineae</taxon>
        <taxon>Pleosporaceae</taxon>
        <taxon>Pyrenophora</taxon>
    </lineage>
</organism>
<gene>
    <name evidence="1" type="ORF">PTRG_08620</name>
</gene>
<protein>
    <submittedName>
        <fullName evidence="1">Uncharacterized protein</fullName>
    </submittedName>
</protein>
<evidence type="ECO:0000313" key="2">
    <source>
        <dbReference type="Proteomes" id="UP000001471"/>
    </source>
</evidence>
<dbReference type="AlphaFoldDB" id="B2WEP7"/>
<accession>B2WEP7</accession>
<dbReference type="Proteomes" id="UP000001471">
    <property type="component" value="Unassembled WGS sequence"/>
</dbReference>
<dbReference type="InParanoid" id="B2WEP7"/>
<name>B2WEP7_PYRTR</name>